<evidence type="ECO:0000313" key="11">
    <source>
        <dbReference type="Proteomes" id="UP000245699"/>
    </source>
</evidence>
<evidence type="ECO:0000256" key="2">
    <source>
        <dbReference type="ARBA" id="ARBA00004370"/>
    </source>
</evidence>
<dbReference type="Pfam" id="PF07798">
    <property type="entry name" value="CCDC90-like"/>
    <property type="match status" value="1"/>
</dbReference>
<dbReference type="EMBL" id="MBFT01000020">
    <property type="protein sequence ID" value="PVU99777.1"/>
    <property type="molecule type" value="Genomic_DNA"/>
</dbReference>
<dbReference type="Proteomes" id="UP000245699">
    <property type="component" value="Unassembled WGS sequence"/>
</dbReference>
<dbReference type="PANTHER" id="PTHR14360:SF1">
    <property type="entry name" value="PROTEIN FMP32, MITOCHONDRIAL"/>
    <property type="match status" value="1"/>
</dbReference>
<feature type="non-terminal residue" evidence="10">
    <location>
        <position position="256"/>
    </location>
</feature>
<sequence>MLFRFLPHRHSLNLHLKNSLRSISYSKALNQFEGPKYYFDSHLIKTRLEECGFDNKQAEATVSVLQQVIRESTEAMLKNVISKSEQEKKMSAYKIDLSQLKSEIQMIEKTDLSIMKAENERLHGEVSKLKQRLREEISKSQASVRLDMSLEKGRIRDEQASQEMKIKKADAKIENEIVGLKTQMESIKLQILQYMFGTITGTGALILAYIRMFNKTCIIIYLPKHTKINSTFLSDFLNNCGGATDLGSLATGIPQN</sequence>
<evidence type="ECO:0000256" key="5">
    <source>
        <dbReference type="ARBA" id="ARBA00023054"/>
    </source>
</evidence>
<dbReference type="GO" id="GO:0005739">
    <property type="term" value="C:mitochondrion"/>
    <property type="evidence" value="ECO:0007669"/>
    <property type="project" value="UniProtKB-SubCell"/>
</dbReference>
<dbReference type="Gene3D" id="1.20.5.340">
    <property type="match status" value="1"/>
</dbReference>
<evidence type="ECO:0000256" key="4">
    <source>
        <dbReference type="ARBA" id="ARBA00022989"/>
    </source>
</evidence>
<evidence type="ECO:0008006" key="12">
    <source>
        <dbReference type="Google" id="ProtNLM"/>
    </source>
</evidence>
<evidence type="ECO:0000313" key="10">
    <source>
        <dbReference type="EMBL" id="PVU99777.1"/>
    </source>
</evidence>
<keyword evidence="11" id="KW-1185">Reference proteome</keyword>
<name>A0A2T9Z5A4_9FUNG</name>
<dbReference type="PANTHER" id="PTHR14360">
    <property type="entry name" value="PROTEIN FMP32, MITOCHONDRIAL"/>
    <property type="match status" value="1"/>
</dbReference>
<feature type="transmembrane region" description="Helical" evidence="9">
    <location>
        <begin position="191"/>
        <end position="210"/>
    </location>
</feature>
<keyword evidence="5 8" id="KW-0175">Coiled coil</keyword>
<dbReference type="GO" id="GO:0033617">
    <property type="term" value="P:mitochondrial respiratory chain complex IV assembly"/>
    <property type="evidence" value="ECO:0007669"/>
    <property type="project" value="TreeGrafter"/>
</dbReference>
<dbReference type="InterPro" id="IPR024461">
    <property type="entry name" value="CCDC90-like"/>
</dbReference>
<keyword evidence="4 9" id="KW-1133">Transmembrane helix</keyword>
<dbReference type="AlphaFoldDB" id="A0A2T9Z5A4"/>
<evidence type="ECO:0000256" key="1">
    <source>
        <dbReference type="ARBA" id="ARBA00004173"/>
    </source>
</evidence>
<protein>
    <recommendedName>
        <fullName evidence="12">DUF1640 domain-containing protein</fullName>
    </recommendedName>
</protein>
<evidence type="ECO:0000256" key="9">
    <source>
        <dbReference type="SAM" id="Phobius"/>
    </source>
</evidence>
<dbReference type="OrthoDB" id="889336at2759"/>
<evidence type="ECO:0000256" key="6">
    <source>
        <dbReference type="ARBA" id="ARBA00023128"/>
    </source>
</evidence>
<organism evidence="10 11">
    <name type="scientific">Furculomyces boomerangus</name>
    <dbReference type="NCBI Taxonomy" id="61424"/>
    <lineage>
        <taxon>Eukaryota</taxon>
        <taxon>Fungi</taxon>
        <taxon>Fungi incertae sedis</taxon>
        <taxon>Zoopagomycota</taxon>
        <taxon>Kickxellomycotina</taxon>
        <taxon>Harpellomycetes</taxon>
        <taxon>Harpellales</taxon>
        <taxon>Harpellaceae</taxon>
        <taxon>Furculomyces</taxon>
    </lineage>
</organism>
<evidence type="ECO:0000256" key="7">
    <source>
        <dbReference type="ARBA" id="ARBA00023136"/>
    </source>
</evidence>
<evidence type="ECO:0000256" key="3">
    <source>
        <dbReference type="ARBA" id="ARBA00022692"/>
    </source>
</evidence>
<reference evidence="10 11" key="1">
    <citation type="journal article" date="2018" name="MBio">
        <title>Comparative Genomics Reveals the Core Gene Toolbox for the Fungus-Insect Symbiosis.</title>
        <authorList>
            <person name="Wang Y."/>
            <person name="Stata M."/>
            <person name="Wang W."/>
            <person name="Stajich J.E."/>
            <person name="White M.M."/>
            <person name="Moncalvo J.M."/>
        </authorList>
    </citation>
    <scope>NUCLEOTIDE SEQUENCE [LARGE SCALE GENOMIC DNA]</scope>
    <source>
        <strain evidence="10 11">AUS-77-4</strain>
    </source>
</reference>
<accession>A0A2T9Z5A4</accession>
<feature type="coiled-coil region" evidence="8">
    <location>
        <begin position="83"/>
        <end position="139"/>
    </location>
</feature>
<evidence type="ECO:0000256" key="8">
    <source>
        <dbReference type="SAM" id="Coils"/>
    </source>
</evidence>
<comment type="caution">
    <text evidence="10">The sequence shown here is derived from an EMBL/GenBank/DDBJ whole genome shotgun (WGS) entry which is preliminary data.</text>
</comment>
<keyword evidence="6" id="KW-0496">Mitochondrion</keyword>
<proteinExistence type="predicted"/>
<dbReference type="GO" id="GO:0016020">
    <property type="term" value="C:membrane"/>
    <property type="evidence" value="ECO:0007669"/>
    <property type="project" value="UniProtKB-SubCell"/>
</dbReference>
<keyword evidence="3 9" id="KW-0812">Transmembrane</keyword>
<keyword evidence="7 9" id="KW-0472">Membrane</keyword>
<gene>
    <name evidence="10" type="ORF">BB559_000425</name>
</gene>
<comment type="subcellular location">
    <subcellularLocation>
        <location evidence="2">Membrane</location>
    </subcellularLocation>
    <subcellularLocation>
        <location evidence="1">Mitochondrion</location>
    </subcellularLocation>
</comment>